<dbReference type="HOGENOM" id="CLU_1414051_0_0_10"/>
<evidence type="ECO:0000313" key="1">
    <source>
        <dbReference type="EMBL" id="EGC20206.1"/>
    </source>
</evidence>
<dbReference type="RefSeq" id="WP_007368676.1">
    <property type="nucleotide sequence ID" value="NZ_GL872283.1"/>
</dbReference>
<evidence type="ECO:0000313" key="2">
    <source>
        <dbReference type="Proteomes" id="UP000005697"/>
    </source>
</evidence>
<reference evidence="1 2" key="1">
    <citation type="submission" date="2011-01" db="EMBL/GenBank/DDBJ databases">
        <authorList>
            <person name="Muzny D."/>
            <person name="Qin X."/>
            <person name="Deng J."/>
            <person name="Jiang H."/>
            <person name="Liu Y."/>
            <person name="Qu J."/>
            <person name="Song X.-Z."/>
            <person name="Zhang L."/>
            <person name="Thornton R."/>
            <person name="Coyle M."/>
            <person name="Francisco L."/>
            <person name="Jackson L."/>
            <person name="Javaid M."/>
            <person name="Korchina V."/>
            <person name="Kovar C."/>
            <person name="Mata R."/>
            <person name="Mathew T."/>
            <person name="Ngo R."/>
            <person name="Nguyen L."/>
            <person name="Nguyen N."/>
            <person name="Okwuonu G."/>
            <person name="Ongeri F."/>
            <person name="Pham C."/>
            <person name="Simmons D."/>
            <person name="Wilczek-Boney K."/>
            <person name="Hale W."/>
            <person name="Jakkamsetti A."/>
            <person name="Pham P."/>
            <person name="Ruth R."/>
            <person name="San Lucas F."/>
            <person name="Warren J."/>
            <person name="Zhang J."/>
            <person name="Zhao Z."/>
            <person name="Zhou C."/>
            <person name="Zhu D."/>
            <person name="Lee S."/>
            <person name="Bess C."/>
            <person name="Blankenburg K."/>
            <person name="Forbes L."/>
            <person name="Fu Q."/>
            <person name="Gubbala S."/>
            <person name="Hirani K."/>
            <person name="Jayaseelan J.C."/>
            <person name="Lara F."/>
            <person name="Munidasa M."/>
            <person name="Palculict T."/>
            <person name="Patil S."/>
            <person name="Pu L.-L."/>
            <person name="Saada N."/>
            <person name="Tang L."/>
            <person name="Weissenberger G."/>
            <person name="Zhu Y."/>
            <person name="Hemphill L."/>
            <person name="Shang Y."/>
            <person name="Youmans B."/>
            <person name="Ayvaz T."/>
            <person name="Ross M."/>
            <person name="Santibanez J."/>
            <person name="Aqrawi P."/>
            <person name="Gross S."/>
            <person name="Joshi V."/>
            <person name="Fowler G."/>
            <person name="Nazareth L."/>
            <person name="Reid J."/>
            <person name="Worley K."/>
            <person name="Petrosino J."/>
            <person name="Highlander S."/>
            <person name="Gibbs R."/>
        </authorList>
    </citation>
    <scope>NUCLEOTIDE SEQUENCE [LARGE SCALE GENOMIC DNA]</scope>
    <source>
        <strain evidence="1 2">DSM 16608</strain>
    </source>
</reference>
<organism evidence="1 2">
    <name type="scientific">Prevotella multiformis DSM 16608</name>
    <dbReference type="NCBI Taxonomy" id="888743"/>
    <lineage>
        <taxon>Bacteria</taxon>
        <taxon>Pseudomonadati</taxon>
        <taxon>Bacteroidota</taxon>
        <taxon>Bacteroidia</taxon>
        <taxon>Bacteroidales</taxon>
        <taxon>Prevotellaceae</taxon>
        <taxon>Prevotella</taxon>
    </lineage>
</organism>
<dbReference type="AlphaFoldDB" id="F0F6C4"/>
<proteinExistence type="predicted"/>
<sequence>MTFSAEQDHGTTPQAVTKDGITIAITKGTLNNNYAYRIYKGSTLTVSSAKADIVKIVMICDDYSSGAYLADGFKTGHGQTISSDKKTATWEGNTKKVEFTTSIHQVRVKNFTIILKDVPSGIAEISNASLNGEAPIYNLAGQRVGKEYKGVVIQNGKKFIKK</sequence>
<keyword evidence="2" id="KW-1185">Reference proteome</keyword>
<dbReference type="EMBL" id="AEWX01000017">
    <property type="protein sequence ID" value="EGC20206.1"/>
    <property type="molecule type" value="Genomic_DNA"/>
</dbReference>
<gene>
    <name evidence="1" type="ORF">HMPREF9141_1146</name>
</gene>
<dbReference type="Proteomes" id="UP000005697">
    <property type="component" value="Unassembled WGS sequence"/>
</dbReference>
<name>F0F6C4_9BACT</name>
<comment type="caution">
    <text evidence="1">The sequence shown here is derived from an EMBL/GenBank/DDBJ whole genome shotgun (WGS) entry which is preliminary data.</text>
</comment>
<accession>F0F6C4</accession>
<protein>
    <submittedName>
        <fullName evidence="1">Uncharacterized protein</fullName>
    </submittedName>
</protein>